<dbReference type="EMBL" id="KV748447">
    <property type="protein sequence ID" value="OCL15448.1"/>
    <property type="molecule type" value="Genomic_DNA"/>
</dbReference>
<dbReference type="InterPro" id="IPR014480">
    <property type="entry name" value="Mannan-1_6-alpha_mannosidase"/>
</dbReference>
<evidence type="ECO:0000256" key="7">
    <source>
        <dbReference type="ARBA" id="ARBA00023136"/>
    </source>
</evidence>
<evidence type="ECO:0000256" key="6">
    <source>
        <dbReference type="ARBA" id="ARBA00022801"/>
    </source>
</evidence>
<dbReference type="GO" id="GO:0016052">
    <property type="term" value="P:carbohydrate catabolic process"/>
    <property type="evidence" value="ECO:0007669"/>
    <property type="project" value="InterPro"/>
</dbReference>
<reference evidence="14 15" key="1">
    <citation type="journal article" date="2016" name="Nat. Commun.">
        <title>Ectomycorrhizal ecology is imprinted in the genome of the dominant symbiotic fungus Cenococcum geophilum.</title>
        <authorList>
            <consortium name="DOE Joint Genome Institute"/>
            <person name="Peter M."/>
            <person name="Kohler A."/>
            <person name="Ohm R.A."/>
            <person name="Kuo A."/>
            <person name="Krutzmann J."/>
            <person name="Morin E."/>
            <person name="Arend M."/>
            <person name="Barry K.W."/>
            <person name="Binder M."/>
            <person name="Choi C."/>
            <person name="Clum A."/>
            <person name="Copeland A."/>
            <person name="Grisel N."/>
            <person name="Haridas S."/>
            <person name="Kipfer T."/>
            <person name="LaButti K."/>
            <person name="Lindquist E."/>
            <person name="Lipzen A."/>
            <person name="Maire R."/>
            <person name="Meier B."/>
            <person name="Mihaltcheva S."/>
            <person name="Molinier V."/>
            <person name="Murat C."/>
            <person name="Poggeler S."/>
            <person name="Quandt C.A."/>
            <person name="Sperisen C."/>
            <person name="Tritt A."/>
            <person name="Tisserant E."/>
            <person name="Crous P.W."/>
            <person name="Henrissat B."/>
            <person name="Nehls U."/>
            <person name="Egli S."/>
            <person name="Spatafora J.W."/>
            <person name="Grigoriev I.V."/>
            <person name="Martin F.M."/>
        </authorList>
    </citation>
    <scope>NUCLEOTIDE SEQUENCE [LARGE SCALE GENOMIC DNA]</scope>
    <source>
        <strain evidence="14 15">CBS 207.34</strain>
    </source>
</reference>
<sequence length="453" mass="49212">MRFSTSASGALSALMLSASSVHAIDLDITSPDSIKSAASQIAYGMVKWYTGNNTGDVPGNLPAPYYWWEAGAMFGSLVDYWYYTGDTTYNAITTQALLFQVGPDNDYMPPNQTKTEGNDDQAFWAMAAMSAAEAKFPDPPADKPSWLSLAQAVFNLQANRWDNSTCGGGLRWQIFAFNNGYNYKNTISNGCFFNIAARLGKYTGNSTYTAWAETMWNWVESVGLMNENYHFYDGSDDTINCTQVNHIQWTYNAGVFMLGAATMWNITGDDIWKTRTAGIINGTSIFFSNTVPNVMYEVACEPNGKCDVDQRSFKAYLVRWMAATTKVAPWTHDLIMPKLKASAQAAAKQCSGGTDGKTCGLKWTTNGVWDGNYGVGEQMSALEVVQSLLIDQVSGPVTNQTGGTSKGNPSAGSHGETSPLTFSTITTGDKVGAGFLTTLILIMILGGAWWMVA</sequence>
<comment type="similarity">
    <text evidence="3 10">Belongs to the glycosyl hydrolase 76 family.</text>
</comment>
<keyword evidence="8" id="KW-0325">Glycoprotein</keyword>
<evidence type="ECO:0000256" key="11">
    <source>
        <dbReference type="SAM" id="MobiDB-lite"/>
    </source>
</evidence>
<dbReference type="GO" id="GO:0012505">
    <property type="term" value="C:endomembrane system"/>
    <property type="evidence" value="ECO:0007669"/>
    <property type="project" value="UniProtKB-SubCell"/>
</dbReference>
<evidence type="ECO:0000256" key="10">
    <source>
        <dbReference type="PIRNR" id="PIRNR016302"/>
    </source>
</evidence>
<name>A0A8E2FGR5_9PEZI</name>
<evidence type="ECO:0000256" key="13">
    <source>
        <dbReference type="SAM" id="SignalP"/>
    </source>
</evidence>
<dbReference type="PANTHER" id="PTHR12145:SF36">
    <property type="entry name" value="MANNAN ENDO-1,6-ALPHA-MANNOSIDASE DCW1"/>
    <property type="match status" value="1"/>
</dbReference>
<evidence type="ECO:0000256" key="2">
    <source>
        <dbReference type="ARBA" id="ARBA00004308"/>
    </source>
</evidence>
<dbReference type="InterPro" id="IPR008928">
    <property type="entry name" value="6-hairpin_glycosidase_sf"/>
</dbReference>
<dbReference type="GO" id="GO:0008496">
    <property type="term" value="F:mannan endo-1,6-alpha-mannosidase activity"/>
    <property type="evidence" value="ECO:0007669"/>
    <property type="project" value="UniProtKB-UniRule"/>
</dbReference>
<dbReference type="Gene3D" id="1.50.10.20">
    <property type="match status" value="1"/>
</dbReference>
<organism evidence="14 15">
    <name type="scientific">Glonium stellatum</name>
    <dbReference type="NCBI Taxonomy" id="574774"/>
    <lineage>
        <taxon>Eukaryota</taxon>
        <taxon>Fungi</taxon>
        <taxon>Dikarya</taxon>
        <taxon>Ascomycota</taxon>
        <taxon>Pezizomycotina</taxon>
        <taxon>Dothideomycetes</taxon>
        <taxon>Pleosporomycetidae</taxon>
        <taxon>Gloniales</taxon>
        <taxon>Gloniaceae</taxon>
        <taxon>Glonium</taxon>
    </lineage>
</organism>
<evidence type="ECO:0000256" key="8">
    <source>
        <dbReference type="ARBA" id="ARBA00023180"/>
    </source>
</evidence>
<dbReference type="GO" id="GO:0009272">
    <property type="term" value="P:fungal-type cell wall biogenesis"/>
    <property type="evidence" value="ECO:0007669"/>
    <property type="project" value="TreeGrafter"/>
</dbReference>
<keyword evidence="12" id="KW-0812">Transmembrane</keyword>
<evidence type="ECO:0000313" key="14">
    <source>
        <dbReference type="EMBL" id="OCL15448.1"/>
    </source>
</evidence>
<keyword evidence="9 10" id="KW-0326">Glycosidase</keyword>
<comment type="subcellular location">
    <subcellularLocation>
        <location evidence="2">Endomembrane system</location>
    </subcellularLocation>
</comment>
<keyword evidence="15" id="KW-1185">Reference proteome</keyword>
<feature type="region of interest" description="Disordered" evidence="11">
    <location>
        <begin position="398"/>
        <end position="419"/>
    </location>
</feature>
<keyword evidence="6 10" id="KW-0378">Hydrolase</keyword>
<evidence type="ECO:0000256" key="4">
    <source>
        <dbReference type="ARBA" id="ARBA00012350"/>
    </source>
</evidence>
<dbReference type="AlphaFoldDB" id="A0A8E2FGR5"/>
<dbReference type="Pfam" id="PF03663">
    <property type="entry name" value="Glyco_hydro_76"/>
    <property type="match status" value="1"/>
</dbReference>
<gene>
    <name evidence="14" type="ORF">AOQ84DRAFT_278923</name>
</gene>
<dbReference type="InterPro" id="IPR005198">
    <property type="entry name" value="Glyco_hydro_76"/>
</dbReference>
<dbReference type="PIRSF" id="PIRSF016302">
    <property type="entry name" value="Man_a_manosd"/>
    <property type="match status" value="1"/>
</dbReference>
<dbReference type="FunFam" id="1.50.10.20:FF:000006">
    <property type="entry name" value="Mannan endo-1,6-alpha-mannosidase"/>
    <property type="match status" value="1"/>
</dbReference>
<evidence type="ECO:0000256" key="5">
    <source>
        <dbReference type="ARBA" id="ARBA00022729"/>
    </source>
</evidence>
<proteinExistence type="inferred from homology"/>
<dbReference type="SUPFAM" id="SSF48208">
    <property type="entry name" value="Six-hairpin glycosidases"/>
    <property type="match status" value="1"/>
</dbReference>
<evidence type="ECO:0000256" key="1">
    <source>
        <dbReference type="ARBA" id="ARBA00001452"/>
    </source>
</evidence>
<dbReference type="PANTHER" id="PTHR12145">
    <property type="entry name" value="MANNAN ENDO-1,6-ALPHA-MANNOSIDASE DCW1"/>
    <property type="match status" value="1"/>
</dbReference>
<comment type="catalytic activity">
    <reaction evidence="1 10">
        <text>Random hydrolysis of (1-&gt;6)-alpha-D-mannosidic linkages in unbranched (1-&gt;6)-mannans.</text>
        <dbReference type="EC" id="3.2.1.101"/>
    </reaction>
</comment>
<feature type="chain" id="PRO_5034299263" description="Mannan endo-1,6-alpha-mannosidase" evidence="13">
    <location>
        <begin position="24"/>
        <end position="453"/>
    </location>
</feature>
<dbReference type="Proteomes" id="UP000250140">
    <property type="component" value="Unassembled WGS sequence"/>
</dbReference>
<feature type="signal peptide" evidence="13">
    <location>
        <begin position="1"/>
        <end position="23"/>
    </location>
</feature>
<dbReference type="OrthoDB" id="4187847at2759"/>
<dbReference type="EC" id="3.2.1.101" evidence="4 10"/>
<accession>A0A8E2FGR5</accession>
<evidence type="ECO:0000256" key="12">
    <source>
        <dbReference type="SAM" id="Phobius"/>
    </source>
</evidence>
<keyword evidence="12" id="KW-1133">Transmembrane helix</keyword>
<protein>
    <recommendedName>
        <fullName evidence="4 10">Mannan endo-1,6-alpha-mannosidase</fullName>
        <ecNumber evidence="4 10">3.2.1.101</ecNumber>
    </recommendedName>
</protein>
<evidence type="ECO:0000256" key="3">
    <source>
        <dbReference type="ARBA" id="ARBA00009699"/>
    </source>
</evidence>
<keyword evidence="7 12" id="KW-0472">Membrane</keyword>
<evidence type="ECO:0000256" key="9">
    <source>
        <dbReference type="ARBA" id="ARBA00023295"/>
    </source>
</evidence>
<keyword evidence="5 13" id="KW-0732">Signal</keyword>
<feature type="transmembrane region" description="Helical" evidence="12">
    <location>
        <begin position="431"/>
        <end position="452"/>
    </location>
</feature>
<evidence type="ECO:0000313" key="15">
    <source>
        <dbReference type="Proteomes" id="UP000250140"/>
    </source>
</evidence>